<evidence type="ECO:0000313" key="2">
    <source>
        <dbReference type="EMBL" id="KEI65874.1"/>
    </source>
</evidence>
<dbReference type="Gene3D" id="4.10.860.10">
    <property type="entry name" value="UVR domain"/>
    <property type="match status" value="1"/>
</dbReference>
<reference evidence="2 3" key="1">
    <citation type="journal article" date="2014" name="Appl. Environ. Microbiol.">
        <title>Elucidation of insertion elements encoded on plasmids and in vitro construction of shuttle vectors from the toxic cyanobacterium Planktothrix.</title>
        <authorList>
            <person name="Christiansen G."/>
            <person name="Goesmann A."/>
            <person name="Kurmayer R."/>
        </authorList>
    </citation>
    <scope>NUCLEOTIDE SEQUENCE [LARGE SCALE GENOMIC DNA]</scope>
    <source>
        <strain evidence="2 3">NIVA-CYA 126/8</strain>
    </source>
</reference>
<accession>A0A073CC50</accession>
<gene>
    <name evidence="2" type="ORF">A19Y_0704</name>
</gene>
<dbReference type="PATRIC" id="fig|388467.6.peg.644"/>
<dbReference type="PROSITE" id="PS50151">
    <property type="entry name" value="UVR"/>
    <property type="match status" value="1"/>
</dbReference>
<dbReference type="InterPro" id="IPR036876">
    <property type="entry name" value="UVR_dom_sf"/>
</dbReference>
<keyword evidence="3" id="KW-1185">Reference proteome</keyword>
<sequence length="30" mass="3568">MKMAAKQLEFEEAAKLRDRIKQLRDKLLGH</sequence>
<proteinExistence type="predicted"/>
<dbReference type="HOGENOM" id="CLU_221400_0_0_3"/>
<dbReference type="Proteomes" id="UP000027395">
    <property type="component" value="Chromosome"/>
</dbReference>
<dbReference type="Pfam" id="PF02151">
    <property type="entry name" value="UVR"/>
    <property type="match status" value="1"/>
</dbReference>
<dbReference type="InterPro" id="IPR001943">
    <property type="entry name" value="UVR_dom"/>
</dbReference>
<dbReference type="AlphaFoldDB" id="A0A073CC50"/>
<protein>
    <recommendedName>
        <fullName evidence="1">UVR domain-containing protein</fullName>
    </recommendedName>
</protein>
<feature type="domain" description="UVR" evidence="1">
    <location>
        <begin position="1"/>
        <end position="26"/>
    </location>
</feature>
<dbReference type="SUPFAM" id="SSF46600">
    <property type="entry name" value="C-terminal UvrC-binding domain of UvrB"/>
    <property type="match status" value="1"/>
</dbReference>
<evidence type="ECO:0000259" key="1">
    <source>
        <dbReference type="PROSITE" id="PS50151"/>
    </source>
</evidence>
<name>A0A073CC50_PLAA1</name>
<dbReference type="EMBL" id="CM002803">
    <property type="protein sequence ID" value="KEI65874.1"/>
    <property type="molecule type" value="Genomic_DNA"/>
</dbReference>
<evidence type="ECO:0000313" key="3">
    <source>
        <dbReference type="Proteomes" id="UP000027395"/>
    </source>
</evidence>
<organism evidence="2 3">
    <name type="scientific">Planktothrix agardhii (strain NIVA-CYA 126/8)</name>
    <dbReference type="NCBI Taxonomy" id="388467"/>
    <lineage>
        <taxon>Bacteria</taxon>
        <taxon>Bacillati</taxon>
        <taxon>Cyanobacteriota</taxon>
        <taxon>Cyanophyceae</taxon>
        <taxon>Oscillatoriophycideae</taxon>
        <taxon>Oscillatoriales</taxon>
        <taxon>Microcoleaceae</taxon>
        <taxon>Planktothrix</taxon>
    </lineage>
</organism>
<dbReference type="STRING" id="388467.A19Y_0704"/>